<dbReference type="Proteomes" id="UP000585050">
    <property type="component" value="Unassembled WGS sequence"/>
</dbReference>
<dbReference type="SUPFAM" id="SSF53649">
    <property type="entry name" value="Alkaline phosphatase-like"/>
    <property type="match status" value="1"/>
</dbReference>
<feature type="signal peptide" evidence="7">
    <location>
        <begin position="1"/>
        <end position="18"/>
    </location>
</feature>
<dbReference type="InterPro" id="IPR024607">
    <property type="entry name" value="Sulfatase_CS"/>
</dbReference>
<evidence type="ECO:0000256" key="6">
    <source>
        <dbReference type="ARBA" id="ARBA00022837"/>
    </source>
</evidence>
<evidence type="ECO:0000313" key="10">
    <source>
        <dbReference type="Proteomes" id="UP000585050"/>
    </source>
</evidence>
<dbReference type="PROSITE" id="PS00149">
    <property type="entry name" value="SULFATASE_2"/>
    <property type="match status" value="1"/>
</dbReference>
<evidence type="ECO:0000256" key="2">
    <source>
        <dbReference type="ARBA" id="ARBA00008779"/>
    </source>
</evidence>
<name>A0A7X8SJ42_9BACT</name>
<reference evidence="9 10" key="1">
    <citation type="submission" date="2020-04" db="EMBL/GenBank/DDBJ databases">
        <title>Flammeovirga sp. SR4, a novel species isolated from seawater.</title>
        <authorList>
            <person name="Wang X."/>
        </authorList>
    </citation>
    <scope>NUCLEOTIDE SEQUENCE [LARGE SCALE GENOMIC DNA]</scope>
    <source>
        <strain evidence="9 10">SR4</strain>
    </source>
</reference>
<evidence type="ECO:0000256" key="3">
    <source>
        <dbReference type="ARBA" id="ARBA00022723"/>
    </source>
</evidence>
<dbReference type="PANTHER" id="PTHR42693:SF42">
    <property type="entry name" value="ARYLSULFATASE G"/>
    <property type="match status" value="1"/>
</dbReference>
<evidence type="ECO:0000256" key="4">
    <source>
        <dbReference type="ARBA" id="ARBA00022729"/>
    </source>
</evidence>
<evidence type="ECO:0000256" key="7">
    <source>
        <dbReference type="SAM" id="SignalP"/>
    </source>
</evidence>
<dbReference type="InterPro" id="IPR050738">
    <property type="entry name" value="Sulfatase"/>
</dbReference>
<keyword evidence="3" id="KW-0479">Metal-binding</keyword>
<keyword evidence="5" id="KW-0378">Hydrolase</keyword>
<gene>
    <name evidence="9" type="ORF">HGP29_07875</name>
</gene>
<dbReference type="GO" id="GO:0046872">
    <property type="term" value="F:metal ion binding"/>
    <property type="evidence" value="ECO:0007669"/>
    <property type="project" value="UniProtKB-KW"/>
</dbReference>
<keyword evidence="10" id="KW-1185">Reference proteome</keyword>
<dbReference type="Pfam" id="PF00884">
    <property type="entry name" value="Sulfatase"/>
    <property type="match status" value="1"/>
</dbReference>
<keyword evidence="6" id="KW-0106">Calcium</keyword>
<feature type="chain" id="PRO_5030828833" evidence="7">
    <location>
        <begin position="19"/>
        <end position="466"/>
    </location>
</feature>
<dbReference type="PANTHER" id="PTHR42693">
    <property type="entry name" value="ARYLSULFATASE FAMILY MEMBER"/>
    <property type="match status" value="1"/>
</dbReference>
<dbReference type="RefSeq" id="WP_168881820.1">
    <property type="nucleotide sequence ID" value="NZ_JABAIL010000002.1"/>
</dbReference>
<protein>
    <submittedName>
        <fullName evidence="9">Sulfatase</fullName>
    </submittedName>
</protein>
<proteinExistence type="inferred from homology"/>
<dbReference type="GO" id="GO:0004065">
    <property type="term" value="F:arylsulfatase activity"/>
    <property type="evidence" value="ECO:0007669"/>
    <property type="project" value="TreeGrafter"/>
</dbReference>
<dbReference type="CDD" id="cd16144">
    <property type="entry name" value="ARS_like"/>
    <property type="match status" value="1"/>
</dbReference>
<accession>A0A7X8SJ42</accession>
<evidence type="ECO:0000313" key="9">
    <source>
        <dbReference type="EMBL" id="NLR91120.1"/>
    </source>
</evidence>
<evidence type="ECO:0000256" key="1">
    <source>
        <dbReference type="ARBA" id="ARBA00001913"/>
    </source>
</evidence>
<evidence type="ECO:0000259" key="8">
    <source>
        <dbReference type="Pfam" id="PF00884"/>
    </source>
</evidence>
<feature type="domain" description="Sulfatase N-terminal" evidence="8">
    <location>
        <begin position="21"/>
        <end position="361"/>
    </location>
</feature>
<organism evidence="9 10">
    <name type="scientific">Flammeovirga agarivorans</name>
    <dbReference type="NCBI Taxonomy" id="2726742"/>
    <lineage>
        <taxon>Bacteria</taxon>
        <taxon>Pseudomonadati</taxon>
        <taxon>Bacteroidota</taxon>
        <taxon>Cytophagia</taxon>
        <taxon>Cytophagales</taxon>
        <taxon>Flammeovirgaceae</taxon>
        <taxon>Flammeovirga</taxon>
    </lineage>
</organism>
<dbReference type="AlphaFoldDB" id="A0A7X8SJ42"/>
<comment type="caution">
    <text evidence="9">The sequence shown here is derived from an EMBL/GenBank/DDBJ whole genome shotgun (WGS) entry which is preliminary data.</text>
</comment>
<dbReference type="Gene3D" id="3.30.1120.10">
    <property type="match status" value="1"/>
</dbReference>
<dbReference type="InterPro" id="IPR017850">
    <property type="entry name" value="Alkaline_phosphatase_core_sf"/>
</dbReference>
<dbReference type="InterPro" id="IPR000917">
    <property type="entry name" value="Sulfatase_N"/>
</dbReference>
<dbReference type="Gene3D" id="3.40.720.10">
    <property type="entry name" value="Alkaline Phosphatase, subunit A"/>
    <property type="match status" value="1"/>
</dbReference>
<dbReference type="EMBL" id="JABAIL010000002">
    <property type="protein sequence ID" value="NLR91120.1"/>
    <property type="molecule type" value="Genomic_DNA"/>
</dbReference>
<comment type="cofactor">
    <cofactor evidence="1">
        <name>Ca(2+)</name>
        <dbReference type="ChEBI" id="CHEBI:29108"/>
    </cofactor>
</comment>
<sequence length="466" mass="52702">MKKLSLFLALLCTNFVFAQQKNVVLFLVDDLGYYDLSLHNSPLYETPNIDQLARDGIDFRNAYVAHPRCLPSRYGLQTGRHPARAGIPAKNSNTIKGKKFYDNEKTIGQAFKEQGYKTFFAGKWHLGETEDEWPENKGYHKSIGSGAAGAPQTYFFPYNEPEDPNKLNGKALIPGLDEGEVGEYLTDRLTDETVKFIKNNRNEQPFFVILSHYGVHTPFEGKPDYVKKYKEKVKGMTFEGPEYLDIDGATKTHQNNAAYAAMVQSIDESLGKIVEILKAKGVYDNTIIVFTSDHGGLSNRAKKNTRTLATSNLPLRGGKGHCLEGGIKVPLVFGGARISSHSENYQVTTNTDLYPTLLSLCNLNLYPDEHLDGIDIKENIVTGETQKRRLFWHSSRARPNSTGDLNCSVIRDGNYKMYHYFDAGIYEVYNLKKDPEEAINIFDPQKERHIKMMRILNEWKDEVDAS</sequence>
<keyword evidence="4 7" id="KW-0732">Signal</keyword>
<comment type="similarity">
    <text evidence="2">Belongs to the sulfatase family.</text>
</comment>
<evidence type="ECO:0000256" key="5">
    <source>
        <dbReference type="ARBA" id="ARBA00022801"/>
    </source>
</evidence>